<accession>A0A517TBG4</accession>
<keyword evidence="3" id="KW-1185">Reference proteome</keyword>
<name>A0A517TBG4_9PLAN</name>
<keyword evidence="1" id="KW-0472">Membrane</keyword>
<keyword evidence="1" id="KW-0812">Transmembrane</keyword>
<dbReference type="RefSeq" id="WP_145264104.1">
    <property type="nucleotide sequence ID" value="NZ_CP036316.1"/>
</dbReference>
<reference evidence="2 3" key="1">
    <citation type="submission" date="2019-02" db="EMBL/GenBank/DDBJ databases">
        <title>Deep-cultivation of Planctomycetes and their phenomic and genomic characterization uncovers novel biology.</title>
        <authorList>
            <person name="Wiegand S."/>
            <person name="Jogler M."/>
            <person name="Boedeker C."/>
            <person name="Pinto D."/>
            <person name="Vollmers J."/>
            <person name="Rivas-Marin E."/>
            <person name="Kohn T."/>
            <person name="Peeters S.H."/>
            <person name="Heuer A."/>
            <person name="Rast P."/>
            <person name="Oberbeckmann S."/>
            <person name="Bunk B."/>
            <person name="Jeske O."/>
            <person name="Meyerdierks A."/>
            <person name="Storesund J.E."/>
            <person name="Kallscheuer N."/>
            <person name="Luecker S."/>
            <person name="Lage O.M."/>
            <person name="Pohl T."/>
            <person name="Merkel B.J."/>
            <person name="Hornburger P."/>
            <person name="Mueller R.-W."/>
            <person name="Bruemmer F."/>
            <person name="Labrenz M."/>
            <person name="Spormann A.M."/>
            <person name="Op den Camp H."/>
            <person name="Overmann J."/>
            <person name="Amann R."/>
            <person name="Jetten M.S.M."/>
            <person name="Mascher T."/>
            <person name="Medema M.H."/>
            <person name="Devos D.P."/>
            <person name="Kaster A.-K."/>
            <person name="Ovreas L."/>
            <person name="Rohde M."/>
            <person name="Galperin M.Y."/>
            <person name="Jogler C."/>
        </authorList>
    </citation>
    <scope>NUCLEOTIDE SEQUENCE [LARGE SCALE GENOMIC DNA]</scope>
    <source>
        <strain evidence="2 3">V22</strain>
    </source>
</reference>
<keyword evidence="1" id="KW-1133">Transmembrane helix</keyword>
<feature type="transmembrane region" description="Helical" evidence="1">
    <location>
        <begin position="107"/>
        <end position="129"/>
    </location>
</feature>
<dbReference type="Proteomes" id="UP000319976">
    <property type="component" value="Chromosome"/>
</dbReference>
<dbReference type="KEGG" id="chya:V22_29740"/>
<dbReference type="EMBL" id="CP036316">
    <property type="protein sequence ID" value="QDT65714.1"/>
    <property type="molecule type" value="Genomic_DNA"/>
</dbReference>
<dbReference type="OrthoDB" id="274356at2"/>
<evidence type="ECO:0000313" key="2">
    <source>
        <dbReference type="EMBL" id="QDT65714.1"/>
    </source>
</evidence>
<dbReference type="AlphaFoldDB" id="A0A517TBG4"/>
<protein>
    <submittedName>
        <fullName evidence="2">Uncharacterized protein</fullName>
    </submittedName>
</protein>
<organism evidence="2 3">
    <name type="scientific">Calycomorphotria hydatis</name>
    <dbReference type="NCBI Taxonomy" id="2528027"/>
    <lineage>
        <taxon>Bacteria</taxon>
        <taxon>Pseudomonadati</taxon>
        <taxon>Planctomycetota</taxon>
        <taxon>Planctomycetia</taxon>
        <taxon>Planctomycetales</taxon>
        <taxon>Planctomycetaceae</taxon>
        <taxon>Calycomorphotria</taxon>
    </lineage>
</organism>
<evidence type="ECO:0000256" key="1">
    <source>
        <dbReference type="SAM" id="Phobius"/>
    </source>
</evidence>
<proteinExistence type="predicted"/>
<evidence type="ECO:0000313" key="3">
    <source>
        <dbReference type="Proteomes" id="UP000319976"/>
    </source>
</evidence>
<sequence length="133" mass="15001">MSLIANRVTEKDLREWLERGEHYGSSARISELELVAIQKPGWVQIFRFRAMAKHKTSETWEELCGLIRDDERKGCEVRLASSEEELYELFNQVSDGMLVTQRSELGILPTAFVMIGLFLVLLAGTVAVLSGGQ</sequence>
<gene>
    <name evidence="2" type="ORF">V22_29740</name>
</gene>